<feature type="region of interest" description="Disordered" evidence="1">
    <location>
        <begin position="1"/>
        <end position="27"/>
    </location>
</feature>
<proteinExistence type="predicted"/>
<name>A0AAI9UAV1_9PEZI</name>
<gene>
    <name evidence="2" type="ORF">CMEL01_03701</name>
</gene>
<dbReference type="Gene3D" id="3.20.20.100">
    <property type="entry name" value="NADP-dependent oxidoreductase domain"/>
    <property type="match status" value="1"/>
</dbReference>
<keyword evidence="3" id="KW-1185">Reference proteome</keyword>
<evidence type="ECO:0000313" key="3">
    <source>
        <dbReference type="Proteomes" id="UP001239795"/>
    </source>
</evidence>
<accession>A0AAI9UAV1</accession>
<feature type="compositionally biased region" description="Basic and acidic residues" evidence="1">
    <location>
        <begin position="317"/>
        <end position="341"/>
    </location>
</feature>
<protein>
    <submittedName>
        <fullName evidence="2">Uncharacterized protein</fullName>
    </submittedName>
</protein>
<organism evidence="2 3">
    <name type="scientific">Colletotrichum melonis</name>
    <dbReference type="NCBI Taxonomy" id="1209925"/>
    <lineage>
        <taxon>Eukaryota</taxon>
        <taxon>Fungi</taxon>
        <taxon>Dikarya</taxon>
        <taxon>Ascomycota</taxon>
        <taxon>Pezizomycotina</taxon>
        <taxon>Sordariomycetes</taxon>
        <taxon>Hypocreomycetidae</taxon>
        <taxon>Glomerellales</taxon>
        <taxon>Glomerellaceae</taxon>
        <taxon>Colletotrichum</taxon>
        <taxon>Colletotrichum acutatum species complex</taxon>
    </lineage>
</organism>
<dbReference type="InterPro" id="IPR036812">
    <property type="entry name" value="NAD(P)_OxRdtase_dom_sf"/>
</dbReference>
<feature type="region of interest" description="Disordered" evidence="1">
    <location>
        <begin position="295"/>
        <end position="364"/>
    </location>
</feature>
<evidence type="ECO:0000313" key="2">
    <source>
        <dbReference type="EMBL" id="KAK1454941.1"/>
    </source>
</evidence>
<feature type="compositionally biased region" description="Acidic residues" evidence="1">
    <location>
        <begin position="352"/>
        <end position="361"/>
    </location>
</feature>
<evidence type="ECO:0000256" key="1">
    <source>
        <dbReference type="SAM" id="MobiDB-lite"/>
    </source>
</evidence>
<dbReference type="Proteomes" id="UP001239795">
    <property type="component" value="Unassembled WGS sequence"/>
</dbReference>
<dbReference type="EMBL" id="MLGG01000024">
    <property type="protein sequence ID" value="KAK1454941.1"/>
    <property type="molecule type" value="Genomic_DNA"/>
</dbReference>
<feature type="compositionally biased region" description="Basic and acidic residues" evidence="1">
    <location>
        <begin position="295"/>
        <end position="304"/>
    </location>
</feature>
<comment type="caution">
    <text evidence="2">The sequence shown here is derived from an EMBL/GenBank/DDBJ whole genome shotgun (WGS) entry which is preliminary data.</text>
</comment>
<dbReference type="AlphaFoldDB" id="A0AAI9UAV1"/>
<sequence length="391" mass="44169">MASTQHTLEDGPFVPVMSDNPAKSPSTPEVARITAAIMEEKFATLDEREINGRVPDLSIERKKAFGNVIRKSRKKVPKEKLFVLLKIQEPTKRTGSLASSLKSMMTASLGYMGLDSVNLVVVHSNGYLNPKKDLDPEEDFDPREDLGSKEFKEAWAQLREQITAQKDGKRRAHFIGVSSDSETFILVEPSQTPAINYQQATESGGLTTLKQACGLKDGLFVRFADIPSNRTIIQGEEEPLQLSIAELPQDDLLWVLVGRNGTTWQSQFLRRLGIEYSAKHAVLGKVKENKNVGNETKAEKHDMLPPDQLIQQVKKRRAEEDAEKEKQRKQHETEYRKKVLQDEQNSNQATEDKDETEDLEAEQTLWSPAIQQVVENKVKSFFGWVEKPKKA</sequence>
<reference evidence="2 3" key="1">
    <citation type="submission" date="2016-10" db="EMBL/GenBank/DDBJ databases">
        <title>The genome sequence of Colletotrichum fioriniae PJ7.</title>
        <authorList>
            <person name="Baroncelli R."/>
        </authorList>
    </citation>
    <scope>NUCLEOTIDE SEQUENCE [LARGE SCALE GENOMIC DNA]</scope>
    <source>
        <strain evidence="2">Col 31</strain>
    </source>
</reference>